<dbReference type="Pfam" id="PF22946">
    <property type="entry name" value="SPEF2_D5"/>
    <property type="match status" value="1"/>
</dbReference>
<dbReference type="Pfam" id="PF24082">
    <property type="entry name" value="SPEF2_C"/>
    <property type="match status" value="1"/>
</dbReference>
<dbReference type="InterPro" id="IPR036872">
    <property type="entry name" value="CH_dom_sf"/>
</dbReference>
<gene>
    <name evidence="4" type="ORF">OCBIM_22031245mg</name>
</gene>
<dbReference type="EMBL" id="KQ421206">
    <property type="protein sequence ID" value="KOF78128.1"/>
    <property type="molecule type" value="Genomic_DNA"/>
</dbReference>
<dbReference type="InterPro" id="IPR001715">
    <property type="entry name" value="CH_dom"/>
</dbReference>
<dbReference type="Gene3D" id="3.40.50.300">
    <property type="entry name" value="P-loop containing nucleotide triphosphate hydrolases"/>
    <property type="match status" value="2"/>
</dbReference>
<dbReference type="Pfam" id="PF00406">
    <property type="entry name" value="ADK"/>
    <property type="match status" value="1"/>
</dbReference>
<dbReference type="STRING" id="37653.A0A0L8GMG9"/>
<dbReference type="PANTHER" id="PTHR14919:SF0">
    <property type="entry name" value="SPERM FLAGELLAR PROTEIN 2"/>
    <property type="match status" value="1"/>
</dbReference>
<evidence type="ECO:0000259" key="3">
    <source>
        <dbReference type="PROSITE" id="PS50021"/>
    </source>
</evidence>
<name>A0A0L8GMG9_OCTBM</name>
<dbReference type="InterPro" id="IPR010441">
    <property type="entry name" value="CH_2"/>
</dbReference>
<accession>A0A0L8GMG9</accession>
<dbReference type="PANTHER" id="PTHR14919">
    <property type="entry name" value="KPL2-RELATED"/>
    <property type="match status" value="1"/>
</dbReference>
<reference evidence="4" key="1">
    <citation type="submission" date="2015-07" db="EMBL/GenBank/DDBJ databases">
        <title>MeaNS - Measles Nucleotide Surveillance Program.</title>
        <authorList>
            <person name="Tran T."/>
            <person name="Druce J."/>
        </authorList>
    </citation>
    <scope>NUCLEOTIDE SEQUENCE</scope>
    <source>
        <strain evidence="4">UCB-OBI-ISO-001</strain>
        <tissue evidence="4">Gonad</tissue>
    </source>
</reference>
<dbReference type="KEGG" id="obi:106875922"/>
<dbReference type="OMA" id="IMETKQQ"/>
<dbReference type="InterPro" id="IPR052634">
    <property type="entry name" value="Sperm_flagellar-bone_growth"/>
</dbReference>
<protein>
    <recommendedName>
        <fullName evidence="3">Calponin-homology (CH) domain-containing protein</fullName>
    </recommendedName>
</protein>
<organism evidence="4">
    <name type="scientific">Octopus bimaculoides</name>
    <name type="common">California two-spotted octopus</name>
    <dbReference type="NCBI Taxonomy" id="37653"/>
    <lineage>
        <taxon>Eukaryota</taxon>
        <taxon>Metazoa</taxon>
        <taxon>Spiralia</taxon>
        <taxon>Lophotrochozoa</taxon>
        <taxon>Mollusca</taxon>
        <taxon>Cephalopoda</taxon>
        <taxon>Coleoidea</taxon>
        <taxon>Octopodiformes</taxon>
        <taxon>Octopoda</taxon>
        <taxon>Incirrata</taxon>
        <taxon>Octopodidae</taxon>
        <taxon>Octopus</taxon>
    </lineage>
</organism>
<feature type="region of interest" description="Disordered" evidence="2">
    <location>
        <begin position="1670"/>
        <end position="1714"/>
    </location>
</feature>
<feature type="region of interest" description="Disordered" evidence="2">
    <location>
        <begin position="925"/>
        <end position="962"/>
    </location>
</feature>
<evidence type="ECO:0000256" key="2">
    <source>
        <dbReference type="SAM" id="MobiDB-lite"/>
    </source>
</evidence>
<dbReference type="OrthoDB" id="62528at2759"/>
<feature type="compositionally biased region" description="Basic and acidic residues" evidence="2">
    <location>
        <begin position="1695"/>
        <end position="1712"/>
    </location>
</feature>
<dbReference type="Pfam" id="PF06294">
    <property type="entry name" value="CH_2"/>
    <property type="match status" value="1"/>
</dbReference>
<dbReference type="GO" id="GO:0005737">
    <property type="term" value="C:cytoplasm"/>
    <property type="evidence" value="ECO:0007669"/>
    <property type="project" value="UniProtKB-ARBA"/>
</dbReference>
<feature type="region of interest" description="Disordered" evidence="2">
    <location>
        <begin position="1299"/>
        <end position="1323"/>
    </location>
</feature>
<feature type="coiled-coil region" evidence="1">
    <location>
        <begin position="1262"/>
        <end position="1291"/>
    </location>
</feature>
<dbReference type="InterPro" id="IPR056199">
    <property type="entry name" value="SPEF2_C"/>
</dbReference>
<evidence type="ECO:0000256" key="1">
    <source>
        <dbReference type="SAM" id="Coils"/>
    </source>
</evidence>
<keyword evidence="1" id="KW-0175">Coiled coil</keyword>
<dbReference type="SUPFAM" id="SSF52540">
    <property type="entry name" value="P-loop containing nucleoside triphosphate hydrolases"/>
    <property type="match status" value="1"/>
</dbReference>
<dbReference type="Gene3D" id="1.10.418.10">
    <property type="entry name" value="Calponin-like domain"/>
    <property type="match status" value="1"/>
</dbReference>
<dbReference type="PROSITE" id="PS50021">
    <property type="entry name" value="CH"/>
    <property type="match status" value="1"/>
</dbReference>
<feature type="compositionally biased region" description="Low complexity" evidence="2">
    <location>
        <begin position="1680"/>
        <end position="1693"/>
    </location>
</feature>
<dbReference type="InterPro" id="IPR027417">
    <property type="entry name" value="P-loop_NTPase"/>
</dbReference>
<feature type="compositionally biased region" description="Basic and acidic residues" evidence="2">
    <location>
        <begin position="931"/>
        <end position="954"/>
    </location>
</feature>
<feature type="compositionally biased region" description="Basic and acidic residues" evidence="2">
    <location>
        <begin position="1182"/>
        <end position="1195"/>
    </location>
</feature>
<feature type="domain" description="Calponin-homology (CH)" evidence="3">
    <location>
        <begin position="1"/>
        <end position="105"/>
    </location>
</feature>
<sequence>MTAILCNWLNNELKLSKTIDIINFSSVFSNGYLIGETLSKYKLQDDLDQFSLQNTIEGRLNNFTRLEPSLHKLGLQFDTNTARDIMTEKHGAATNLMYELFVVLNGKKSKSKPVVQESNQMSVTQSRLSHIENRIYNEHMNLLIPRNLTQSPSNTTKYFREKQIEKEKIAFKERFLAEEHIKMETKKQQEILHEQSRQLRLQQSEALAKLKASDNDIYKRLTYPPAQPLSNIHLKRKQLEIQEAMNDINQFDKKLESAAVSLDIDTKDIIKYSGDTYIADITKRLTEDRLSREDLEKRRRKVLVSQQQAQDSIWLAYRDKVLVNRILRQSQQEKKIVVQLLQTRQQKNIIMKNRMFQEKQYQERREKDFLDALNKEAELLRLAKEEYADQVLKDIRFHEKVKAEYKAEKYRIHYELCFEILLQILDIVCKICDYRAISSSLLPQKLMREWRTLFIKGKPLYAKSEIKDVTESEEENLRIEEAKQVLLDEEDFKDYKNMDHDWLLEPDKPKPRHNPVVGHIVNRLLTLLYPPPPPPEIPVFPEFSIRVCLLGKAYSGKTFCAEKLAEEYNLKILNIDELVKNAIQTFHDNEEAASKANKPFRFLIKSASCIDKLDVKSNMGSINRSKTIMPSEIAFSPPSEIPAQFRDTTSSAKIERLASTLKLDDVAILKNIYVNTQASLGAKVIMHFEKGQPIPESVLIEIITEAIRCVKEETGWILDGFPVTYCQTKTLEKALTGISDDDDDDEEQRTKDFEKMQNVSQLLPNPHLDVPPAKKVSGIDVVILQDISDDLCLQRAAGQYISEKTKEHFHMLHNPPTFGQATGIAEREKVIPLMSKSFNEENAQNRLMIFSNYWPKMEKWFSSLGNLHIVDASQDRDIVYEDIKWIIDEFLQRKKEEMSSAMVADENNVEEQPQIPAETENVANETQNMEENSKKHSAENLTKTEEEPEEKAPEPFEPDSPDWEFMDFEINMRMVKLLSSYWKLIEKSYLQNCKKMFRAIRKERECIKPYYYSIRKIFEEYLIRPDNKQDFVSQWQKEYNEVPDDTRFDLETQTELHQTVIDLQDKLWSICDEQKQQAENECHSLISNGWYEDQLSKVCNSYLTIMQTELDRFQDTITLLKDYYNIPDKLVPPIAELNFSRLPLLESGIPESFLENDGLGSHDLKALKDRASSRTSSKQPKKGKEKEKEEEKPENNELITISIRLKIPLINPSTLRYCSPEVKKANKDGAEDGTEAAERNILETYQYSYQQALTEISSIVSSEQAIHEAEEEEERRKMQEKEKERLHAEKLQKIKEKRNKKTGIVRGKKESEDMTPPPSFELTEEEEVQKLRKEKLRKEYYFAVEEEEAAVRRRLGLLKLHSMSHVFKELKRSAEDTYKPIQDWIGSRFLTQIKSIDVMASLMKNAIENGDKLQKEIILDNGDFYIDEEYLTLKHTTPEPIPEFTEYHNNQMTCVQLSAFLTQFQLVAPLGFISTKSFQETLEDLVSTSHGISALPELWMQPNFARVQQNIQILAKKISSNTDFIDWRRFILWASYPFPLLSIKNLVDLYVSYYQLDINKTGFIDYEMFNSVPLWPEEDIKKHNESYNFDRSSKLKEIFFDLFTEFNTQPPLLNYEKMLLYFCSKPSMFEGFTRALSLSCIADSIRDKGLSAISVSQFPIEVADIPKEVTETPKEEVTETETSQAEASEVAEVPEVDKMESEIGADTEKKPEASLADNEAPRKYTLNQLIPIGVILKVLNHGEPPGNSFIEKSDSFEAVSMNEIIGVYQDLGSVNAEPIPFETLIAHPFIQDIIAKGNQFLMLDIRNILYNSPETSDFNASCKLK</sequence>
<dbReference type="InterPro" id="IPR054517">
    <property type="entry name" value="SPEF2_D5"/>
</dbReference>
<proteinExistence type="predicted"/>
<evidence type="ECO:0000313" key="4">
    <source>
        <dbReference type="EMBL" id="KOF78128.1"/>
    </source>
</evidence>
<feature type="region of interest" description="Disordered" evidence="2">
    <location>
        <begin position="1167"/>
        <end position="1195"/>
    </location>
</feature>